<dbReference type="EMBL" id="JXOK01000015">
    <property type="protein sequence ID" value="KIN11697.1"/>
    <property type="molecule type" value="Genomic_DNA"/>
</dbReference>
<dbReference type="OrthoDB" id="5876643at2"/>
<dbReference type="RefSeq" id="WP_032073047.1">
    <property type="nucleotide sequence ID" value="NZ_CBCRVP010000007.1"/>
</dbReference>
<dbReference type="Proteomes" id="UP000031977">
    <property type="component" value="Unassembled WGS sequence"/>
</dbReference>
<comment type="caution">
    <text evidence="1">The sequence shown here is derived from an EMBL/GenBank/DDBJ whole genome shotgun (WGS) entry which is preliminary data.</text>
</comment>
<keyword evidence="2" id="KW-1185">Reference proteome</keyword>
<name>A0A0C3IBN4_9VIBR</name>
<gene>
    <name evidence="1" type="ORF">SU60_06440</name>
</gene>
<dbReference type="AlphaFoldDB" id="A0A0C3IBN4"/>
<evidence type="ECO:0000313" key="2">
    <source>
        <dbReference type="Proteomes" id="UP000031977"/>
    </source>
</evidence>
<protein>
    <submittedName>
        <fullName evidence="1">Uncharacterized protein</fullName>
    </submittedName>
</protein>
<sequence>MFKLNTLHEAVPGVDLDSLPDIKAVIGQAEPLEASMMTVIAYREMHNANILNLSERERFFLSMSLMKCFVEKGLLSSGDMMKYRLSHVKVG</sequence>
<organism evidence="1 2">
    <name type="scientific">Vibrio mytili</name>
    <dbReference type="NCBI Taxonomy" id="50718"/>
    <lineage>
        <taxon>Bacteria</taxon>
        <taxon>Pseudomonadati</taxon>
        <taxon>Pseudomonadota</taxon>
        <taxon>Gammaproteobacteria</taxon>
        <taxon>Vibrionales</taxon>
        <taxon>Vibrionaceae</taxon>
        <taxon>Vibrio</taxon>
    </lineage>
</organism>
<proteinExistence type="predicted"/>
<evidence type="ECO:0000313" key="1">
    <source>
        <dbReference type="EMBL" id="KIN11697.1"/>
    </source>
</evidence>
<reference evidence="1 2" key="1">
    <citation type="submission" date="2015-01" db="EMBL/GenBank/DDBJ databases">
        <title>Draft genome of Vibrio mytili type strain CAIM 528.</title>
        <authorList>
            <person name="Gonzalez-Castillo A."/>
            <person name="Gomez-Gil B."/>
            <person name="Enciso-Ibarra J."/>
        </authorList>
    </citation>
    <scope>NUCLEOTIDE SEQUENCE [LARGE SCALE GENOMIC DNA]</scope>
    <source>
        <strain evidence="1 2">CAIM 528</strain>
    </source>
</reference>
<accession>A0A0C3IBN4</accession>